<comment type="caution">
    <text evidence="1">The sequence shown here is derived from an EMBL/GenBank/DDBJ whole genome shotgun (WGS) entry which is preliminary data.</text>
</comment>
<reference evidence="1" key="1">
    <citation type="journal article" date="2023" name="Mol. Biol. Evol.">
        <title>Third-Generation Sequencing Reveals the Adaptive Role of the Epigenome in Three Deep-Sea Polychaetes.</title>
        <authorList>
            <person name="Perez M."/>
            <person name="Aroh O."/>
            <person name="Sun Y."/>
            <person name="Lan Y."/>
            <person name="Juniper S.K."/>
            <person name="Young C.R."/>
            <person name="Angers B."/>
            <person name="Qian P.Y."/>
        </authorList>
    </citation>
    <scope>NUCLEOTIDE SEQUENCE</scope>
    <source>
        <strain evidence="1">R07B-5</strain>
    </source>
</reference>
<sequence>MTNLAEAMFSYPFRRNGHHCLPNSYKHVKCHYFLPRSIRQDNLVAYPRNETESLSLVHQRLLLIMSPGGCLRNDLNLSFTCNARRIQVCMKPIMFSRYFMLKRIILL</sequence>
<accession>A0AAD9P522</accession>
<name>A0AAD9P522_RIDPI</name>
<evidence type="ECO:0000313" key="1">
    <source>
        <dbReference type="EMBL" id="KAK2188156.1"/>
    </source>
</evidence>
<dbReference type="Proteomes" id="UP001209878">
    <property type="component" value="Unassembled WGS sequence"/>
</dbReference>
<evidence type="ECO:0000313" key="2">
    <source>
        <dbReference type="Proteomes" id="UP001209878"/>
    </source>
</evidence>
<dbReference type="EMBL" id="JAODUO010000142">
    <property type="protein sequence ID" value="KAK2188156.1"/>
    <property type="molecule type" value="Genomic_DNA"/>
</dbReference>
<gene>
    <name evidence="1" type="ORF">NP493_143g04016</name>
</gene>
<proteinExistence type="predicted"/>
<organism evidence="1 2">
    <name type="scientific">Ridgeia piscesae</name>
    <name type="common">Tubeworm</name>
    <dbReference type="NCBI Taxonomy" id="27915"/>
    <lineage>
        <taxon>Eukaryota</taxon>
        <taxon>Metazoa</taxon>
        <taxon>Spiralia</taxon>
        <taxon>Lophotrochozoa</taxon>
        <taxon>Annelida</taxon>
        <taxon>Polychaeta</taxon>
        <taxon>Sedentaria</taxon>
        <taxon>Canalipalpata</taxon>
        <taxon>Sabellida</taxon>
        <taxon>Siboglinidae</taxon>
        <taxon>Ridgeia</taxon>
    </lineage>
</organism>
<keyword evidence="2" id="KW-1185">Reference proteome</keyword>
<dbReference type="AlphaFoldDB" id="A0AAD9P522"/>
<protein>
    <submittedName>
        <fullName evidence="1">Uncharacterized protein</fullName>
    </submittedName>
</protein>